<gene>
    <name evidence="1" type="ORF">B6254_2068</name>
</gene>
<dbReference type="Proteomes" id="UP000244870">
    <property type="component" value="Chromosome"/>
</dbReference>
<name>A0A2S1KTT2_9LACO</name>
<evidence type="ECO:0008006" key="3">
    <source>
        <dbReference type="Google" id="ProtNLM"/>
    </source>
</evidence>
<dbReference type="EMBL" id="CP020928">
    <property type="protein sequence ID" value="AWF96428.1"/>
    <property type="molecule type" value="Genomic_DNA"/>
</dbReference>
<dbReference type="Gene3D" id="1.10.1740.10">
    <property type="match status" value="1"/>
</dbReference>
<dbReference type="InterPro" id="IPR013325">
    <property type="entry name" value="RNA_pol_sigma_r2"/>
</dbReference>
<accession>A0A2S1KTT2</accession>
<dbReference type="GO" id="GO:0003700">
    <property type="term" value="F:DNA-binding transcription factor activity"/>
    <property type="evidence" value="ECO:0007669"/>
    <property type="project" value="InterPro"/>
</dbReference>
<evidence type="ECO:0000313" key="1">
    <source>
        <dbReference type="EMBL" id="AWF96428.1"/>
    </source>
</evidence>
<reference evidence="1 2" key="1">
    <citation type="submission" date="2017-04" db="EMBL/GenBank/DDBJ databases">
        <title>Weissella cibaria strain m2 complete genome.</title>
        <authorList>
            <person name="Pan Q."/>
            <person name="Tan M."/>
            <person name="Yao F."/>
            <person name="Su S."/>
        </authorList>
    </citation>
    <scope>NUCLEOTIDE SEQUENCE [LARGE SCALE GENOMIC DNA]</scope>
    <source>
        <strain evidence="1 2">M2</strain>
    </source>
</reference>
<proteinExistence type="predicted"/>
<evidence type="ECO:0000313" key="2">
    <source>
        <dbReference type="Proteomes" id="UP000244870"/>
    </source>
</evidence>
<organism evidence="1 2">
    <name type="scientific">Weissella cibaria</name>
    <dbReference type="NCBI Taxonomy" id="137591"/>
    <lineage>
        <taxon>Bacteria</taxon>
        <taxon>Bacillati</taxon>
        <taxon>Bacillota</taxon>
        <taxon>Bacilli</taxon>
        <taxon>Lactobacillales</taxon>
        <taxon>Lactobacillaceae</taxon>
        <taxon>Weissella</taxon>
    </lineage>
</organism>
<dbReference type="GO" id="GO:0006352">
    <property type="term" value="P:DNA-templated transcription initiation"/>
    <property type="evidence" value="ECO:0007669"/>
    <property type="project" value="InterPro"/>
</dbReference>
<protein>
    <recommendedName>
        <fullName evidence="3">Sigma-70 family RNA polymerase sigma factor</fullName>
    </recommendedName>
</protein>
<sequence length="218" mass="25131">MKKCTITGNLMPVIVHFFVLNANPRHTDSKPEEGKDKMTNQKAMQLIQAAQAGDEAAFQDIFEAFRGLVWTLYRDHRLQTQQYDWEQESRLVLYQTLRKLKATHWGALTRYYNQALRHRIVQLWRESYRYESAEGVSLNEACVSTYVQSAQIAPPSAAVATIVDLMSNLGVKEREFVLLLAMGYDINECAVQLERSRSWCYATRQNLKKIYQAEAKGS</sequence>
<dbReference type="AlphaFoldDB" id="A0A2S1KTT2"/>
<dbReference type="SUPFAM" id="SSF88946">
    <property type="entry name" value="Sigma2 domain of RNA polymerase sigma factors"/>
    <property type="match status" value="1"/>
</dbReference>